<dbReference type="Proteomes" id="UP001055879">
    <property type="component" value="Linkage Group LG10"/>
</dbReference>
<comment type="caution">
    <text evidence="1">The sequence shown here is derived from an EMBL/GenBank/DDBJ whole genome shotgun (WGS) entry which is preliminary data.</text>
</comment>
<gene>
    <name evidence="1" type="ORF">L6452_31173</name>
</gene>
<proteinExistence type="predicted"/>
<protein>
    <submittedName>
        <fullName evidence="1">Uncharacterized protein</fullName>
    </submittedName>
</protein>
<organism evidence="1 2">
    <name type="scientific">Arctium lappa</name>
    <name type="common">Greater burdock</name>
    <name type="synonym">Lappa major</name>
    <dbReference type="NCBI Taxonomy" id="4217"/>
    <lineage>
        <taxon>Eukaryota</taxon>
        <taxon>Viridiplantae</taxon>
        <taxon>Streptophyta</taxon>
        <taxon>Embryophyta</taxon>
        <taxon>Tracheophyta</taxon>
        <taxon>Spermatophyta</taxon>
        <taxon>Magnoliopsida</taxon>
        <taxon>eudicotyledons</taxon>
        <taxon>Gunneridae</taxon>
        <taxon>Pentapetalae</taxon>
        <taxon>asterids</taxon>
        <taxon>campanulids</taxon>
        <taxon>Asterales</taxon>
        <taxon>Asteraceae</taxon>
        <taxon>Carduoideae</taxon>
        <taxon>Cardueae</taxon>
        <taxon>Arctiinae</taxon>
        <taxon>Arctium</taxon>
    </lineage>
</organism>
<reference evidence="1 2" key="2">
    <citation type="journal article" date="2022" name="Mol. Ecol. Resour.">
        <title>The genomes of chicory, endive, great burdock and yacon provide insights into Asteraceae paleo-polyploidization history and plant inulin production.</title>
        <authorList>
            <person name="Fan W."/>
            <person name="Wang S."/>
            <person name="Wang H."/>
            <person name="Wang A."/>
            <person name="Jiang F."/>
            <person name="Liu H."/>
            <person name="Zhao H."/>
            <person name="Xu D."/>
            <person name="Zhang Y."/>
        </authorList>
    </citation>
    <scope>NUCLEOTIDE SEQUENCE [LARGE SCALE GENOMIC DNA]</scope>
    <source>
        <strain evidence="2">cv. Niubang</strain>
    </source>
</reference>
<keyword evidence="2" id="KW-1185">Reference proteome</keyword>
<accession>A0ACB8ZJ69</accession>
<evidence type="ECO:0000313" key="1">
    <source>
        <dbReference type="EMBL" id="KAI3698062.1"/>
    </source>
</evidence>
<dbReference type="EMBL" id="CM042056">
    <property type="protein sequence ID" value="KAI3698062.1"/>
    <property type="molecule type" value="Genomic_DNA"/>
</dbReference>
<name>A0ACB8ZJ69_ARCLA</name>
<sequence>MQPTTVDEVVHPSIFRSEALCKCDFDQPHPHLWEQSKSCSLFKKSQQIHDVDQRSRCGIIFDRIGEVSPKERDLGGDGVSQDFTENGDGVSPEK</sequence>
<evidence type="ECO:0000313" key="2">
    <source>
        <dbReference type="Proteomes" id="UP001055879"/>
    </source>
</evidence>
<reference evidence="2" key="1">
    <citation type="journal article" date="2022" name="Mol. Ecol. Resour.">
        <title>The genomes of chicory, endive, great burdock and yacon provide insights into Asteraceae palaeo-polyploidization history and plant inulin production.</title>
        <authorList>
            <person name="Fan W."/>
            <person name="Wang S."/>
            <person name="Wang H."/>
            <person name="Wang A."/>
            <person name="Jiang F."/>
            <person name="Liu H."/>
            <person name="Zhao H."/>
            <person name="Xu D."/>
            <person name="Zhang Y."/>
        </authorList>
    </citation>
    <scope>NUCLEOTIDE SEQUENCE [LARGE SCALE GENOMIC DNA]</scope>
    <source>
        <strain evidence="2">cv. Niubang</strain>
    </source>
</reference>